<dbReference type="Proteomes" id="UP000577697">
    <property type="component" value="Unassembled WGS sequence"/>
</dbReference>
<keyword evidence="5" id="KW-1185">Reference proteome</keyword>
<gene>
    <name evidence="2" type="ORF">AA2016_2263</name>
    <name evidence="3" type="ORF">FHS67_002145</name>
</gene>
<dbReference type="AlphaFoldDB" id="A0AAC9ARB4"/>
<organism evidence="2 4">
    <name type="scientific">Aminobacter aminovorans</name>
    <name type="common">Chelatobacter heintzii</name>
    <dbReference type="NCBI Taxonomy" id="83263"/>
    <lineage>
        <taxon>Bacteria</taxon>
        <taxon>Pseudomonadati</taxon>
        <taxon>Pseudomonadota</taxon>
        <taxon>Alphaproteobacteria</taxon>
        <taxon>Hyphomicrobiales</taxon>
        <taxon>Phyllobacteriaceae</taxon>
        <taxon>Aminobacter</taxon>
    </lineage>
</organism>
<protein>
    <submittedName>
        <fullName evidence="2">Uncharacterized protein</fullName>
    </submittedName>
</protein>
<dbReference type="EMBL" id="JACICB010000007">
    <property type="protein sequence ID" value="MBB3705826.1"/>
    <property type="molecule type" value="Genomic_DNA"/>
</dbReference>
<reference evidence="2 4" key="1">
    <citation type="submission" date="2016-03" db="EMBL/GenBank/DDBJ databases">
        <title>Complete genome of Aminobacter aminovorans KCTC 2477.</title>
        <authorList>
            <person name="Kim K.M."/>
        </authorList>
    </citation>
    <scope>NUCLEOTIDE SEQUENCE [LARGE SCALE GENOMIC DNA]</scope>
    <source>
        <strain evidence="2 4">KCTC 2477</strain>
    </source>
</reference>
<evidence type="ECO:0000313" key="5">
    <source>
        <dbReference type="Proteomes" id="UP000577697"/>
    </source>
</evidence>
<evidence type="ECO:0000313" key="2">
    <source>
        <dbReference type="EMBL" id="AMS41191.1"/>
    </source>
</evidence>
<accession>A0AAC9ARB4</accession>
<sequence>MTRPLGGRVRRPHSIPTPLCIALFVASVAFIAFVIFGGAR</sequence>
<evidence type="ECO:0000256" key="1">
    <source>
        <dbReference type="SAM" id="Phobius"/>
    </source>
</evidence>
<dbReference type="KEGG" id="aak:AA2016_2263"/>
<dbReference type="EMBL" id="CP015005">
    <property type="protein sequence ID" value="AMS41191.1"/>
    <property type="molecule type" value="Genomic_DNA"/>
</dbReference>
<feature type="transmembrane region" description="Helical" evidence="1">
    <location>
        <begin position="20"/>
        <end position="39"/>
    </location>
</feature>
<proteinExistence type="predicted"/>
<dbReference type="Proteomes" id="UP000075755">
    <property type="component" value="Chromosome"/>
</dbReference>
<name>A0AAC9ARB4_AMIAI</name>
<keyword evidence="1" id="KW-1133">Transmembrane helix</keyword>
<reference evidence="3 5" key="2">
    <citation type="submission" date="2020-08" db="EMBL/GenBank/DDBJ databases">
        <title>Genomic Encyclopedia of Type Strains, Phase IV (KMG-IV): sequencing the most valuable type-strain genomes for metagenomic binning, comparative biology and taxonomic classification.</title>
        <authorList>
            <person name="Goeker M."/>
        </authorList>
    </citation>
    <scope>NUCLEOTIDE SEQUENCE [LARGE SCALE GENOMIC DNA]</scope>
    <source>
        <strain evidence="3 5">DSM 10368</strain>
    </source>
</reference>
<evidence type="ECO:0000313" key="3">
    <source>
        <dbReference type="EMBL" id="MBB3705826.1"/>
    </source>
</evidence>
<evidence type="ECO:0000313" key="4">
    <source>
        <dbReference type="Proteomes" id="UP000075755"/>
    </source>
</evidence>
<keyword evidence="1" id="KW-0812">Transmembrane</keyword>
<keyword evidence="1" id="KW-0472">Membrane</keyword>